<keyword evidence="2" id="KW-1185">Reference proteome</keyword>
<sequence>MTSATDGLTCPRSRLSHAISNSCSGNISFTSLADLVQPHDQQCQAVFNRSRNHYKSFRPFTFIPCQFFESLSSENSSCILRRSSSSLHSSSQQAPLAARGECNPNFEGVAVSVDWSDTLSWSTNATVGAPLVASTSPSKFFFQRNGDGDDVTLHYSDRG</sequence>
<protein>
    <submittedName>
        <fullName evidence="1">Uncharacterized protein</fullName>
    </submittedName>
</protein>
<organism evidence="1 2">
    <name type="scientific">Armillaria novae-zelandiae</name>
    <dbReference type="NCBI Taxonomy" id="153914"/>
    <lineage>
        <taxon>Eukaryota</taxon>
        <taxon>Fungi</taxon>
        <taxon>Dikarya</taxon>
        <taxon>Basidiomycota</taxon>
        <taxon>Agaricomycotina</taxon>
        <taxon>Agaricomycetes</taxon>
        <taxon>Agaricomycetidae</taxon>
        <taxon>Agaricales</taxon>
        <taxon>Marasmiineae</taxon>
        <taxon>Physalacriaceae</taxon>
        <taxon>Armillaria</taxon>
    </lineage>
</organism>
<gene>
    <name evidence="1" type="ORF">IW261DRAFT_419985</name>
</gene>
<name>A0AA39U2U5_9AGAR</name>
<dbReference type="EMBL" id="JAUEPR010000020">
    <property type="protein sequence ID" value="KAK0476367.1"/>
    <property type="molecule type" value="Genomic_DNA"/>
</dbReference>
<evidence type="ECO:0000313" key="2">
    <source>
        <dbReference type="Proteomes" id="UP001175227"/>
    </source>
</evidence>
<reference evidence="1" key="1">
    <citation type="submission" date="2023-06" db="EMBL/GenBank/DDBJ databases">
        <authorList>
            <consortium name="Lawrence Berkeley National Laboratory"/>
            <person name="Ahrendt S."/>
            <person name="Sahu N."/>
            <person name="Indic B."/>
            <person name="Wong-Bajracharya J."/>
            <person name="Merenyi Z."/>
            <person name="Ke H.-M."/>
            <person name="Monk M."/>
            <person name="Kocsube S."/>
            <person name="Drula E."/>
            <person name="Lipzen A."/>
            <person name="Balint B."/>
            <person name="Henrissat B."/>
            <person name="Andreopoulos B."/>
            <person name="Martin F.M."/>
            <person name="Harder C.B."/>
            <person name="Rigling D."/>
            <person name="Ford K.L."/>
            <person name="Foster G.D."/>
            <person name="Pangilinan J."/>
            <person name="Papanicolaou A."/>
            <person name="Barry K."/>
            <person name="LaButti K."/>
            <person name="Viragh M."/>
            <person name="Koriabine M."/>
            <person name="Yan M."/>
            <person name="Riley R."/>
            <person name="Champramary S."/>
            <person name="Plett K.L."/>
            <person name="Tsai I.J."/>
            <person name="Slot J."/>
            <person name="Sipos G."/>
            <person name="Plett J."/>
            <person name="Nagy L.G."/>
            <person name="Grigoriev I.V."/>
        </authorList>
    </citation>
    <scope>NUCLEOTIDE SEQUENCE</scope>
    <source>
        <strain evidence="1">ICMP 16352</strain>
    </source>
</reference>
<evidence type="ECO:0000313" key="1">
    <source>
        <dbReference type="EMBL" id="KAK0476367.1"/>
    </source>
</evidence>
<proteinExistence type="predicted"/>
<comment type="caution">
    <text evidence="1">The sequence shown here is derived from an EMBL/GenBank/DDBJ whole genome shotgun (WGS) entry which is preliminary data.</text>
</comment>
<dbReference type="AlphaFoldDB" id="A0AA39U2U5"/>
<accession>A0AA39U2U5</accession>
<dbReference type="Proteomes" id="UP001175227">
    <property type="component" value="Unassembled WGS sequence"/>
</dbReference>